<feature type="domain" description="Type VII secretion system protein EccE" evidence="1">
    <location>
        <begin position="105"/>
        <end position="181"/>
    </location>
</feature>
<accession>A0ABZ2U2M2</accession>
<name>A0ABZ2U2M2_9ACTN</name>
<reference evidence="2 3" key="1">
    <citation type="journal article" date="2023" name="Virus Evol.">
        <title>Computational host range prediction-The good, the bad, and the ugly.</title>
        <authorList>
            <person name="Howell A.A."/>
            <person name="Versoza C.J."/>
            <person name="Pfeifer S.P."/>
        </authorList>
    </citation>
    <scope>NUCLEOTIDE SEQUENCE [LARGE SCALE GENOMIC DNA]</scope>
    <source>
        <strain evidence="2 3">1610/1b</strain>
    </source>
</reference>
<dbReference type="Proteomes" id="UP001479933">
    <property type="component" value="Chromosome"/>
</dbReference>
<sequence length="449" mass="46081">MSRRDSAWHPTAPFDVPAGEEYIGLQRDGDTLIGVLAVTPTAPAPIVVGAAASGDAQLLNAVAAALTHHDAAPVAIDVVSHTMGCWGATPAARSYRGLLGGLHIASHRSVHLVVRLRPAAFPAAVNARGGPGAGTLRTALWCLRRVRSRLSDAAVGTRPLTAAEITELTARLTEGIDVRSLQTPGSSLVSYALPAPTPESLAALLAAPISADALSTTVTVSIAAGPSMRVTVRDNGGRAVDRTGELGLMRLEAPPAAAIGLPVGLPPLRRRSPRIDAMVPRVGPAETLPLLTLPIPIAGDGQLVGADRSGRPVTLRLAGRDIPRCNVLGDRAVAQQVVVRLAALGFAVDVASDDAQPWQRLADSVGVGLGSGGAPQRPVQVVVDDSDAGGVTAPPGATLIRIHRIDDPPSDTGPALRRGPDETILAEGAGRTVSIRPVSTDAERALIET</sequence>
<dbReference type="EMBL" id="CP136137">
    <property type="protein sequence ID" value="WYY07832.1"/>
    <property type="molecule type" value="Genomic_DNA"/>
</dbReference>
<dbReference type="RefSeq" id="WP_169802433.1">
    <property type="nucleotide sequence ID" value="NZ_CP136137.1"/>
</dbReference>
<keyword evidence="3" id="KW-1185">Reference proteome</keyword>
<evidence type="ECO:0000259" key="1">
    <source>
        <dbReference type="Pfam" id="PF11203"/>
    </source>
</evidence>
<dbReference type="InterPro" id="IPR050051">
    <property type="entry name" value="EccE_dom"/>
</dbReference>
<protein>
    <submittedName>
        <fullName evidence="2">Type VII secretion protein EccE</fullName>
    </submittedName>
</protein>
<evidence type="ECO:0000313" key="2">
    <source>
        <dbReference type="EMBL" id="WYY07832.1"/>
    </source>
</evidence>
<organism evidence="2 3">
    <name type="scientific">Gordonia hydrophobica</name>
    <dbReference type="NCBI Taxonomy" id="40516"/>
    <lineage>
        <taxon>Bacteria</taxon>
        <taxon>Bacillati</taxon>
        <taxon>Actinomycetota</taxon>
        <taxon>Actinomycetes</taxon>
        <taxon>Mycobacteriales</taxon>
        <taxon>Gordoniaceae</taxon>
        <taxon>Gordonia</taxon>
    </lineage>
</organism>
<gene>
    <name evidence="2" type="ORF">RVF87_01725</name>
</gene>
<proteinExistence type="predicted"/>
<evidence type="ECO:0000313" key="3">
    <source>
        <dbReference type="Proteomes" id="UP001479933"/>
    </source>
</evidence>
<dbReference type="Pfam" id="PF11203">
    <property type="entry name" value="EccE"/>
    <property type="match status" value="1"/>
</dbReference>